<dbReference type="EMBL" id="FNYA01000001">
    <property type="protein sequence ID" value="SEI47419.1"/>
    <property type="molecule type" value="Genomic_DNA"/>
</dbReference>
<gene>
    <name evidence="2" type="ORF">SAMN05660918_0816</name>
</gene>
<dbReference type="InterPro" id="IPR019734">
    <property type="entry name" value="TPR_rpt"/>
</dbReference>
<dbReference type="PROSITE" id="PS50005">
    <property type="entry name" value="TPR"/>
    <property type="match status" value="1"/>
</dbReference>
<accession>A0A1H6QUX1</accession>
<dbReference type="RefSeq" id="WP_091308371.1">
    <property type="nucleotide sequence ID" value="NZ_CBCSJU010000001.1"/>
</dbReference>
<sequence>MKKIFLLLLITQFSFAQKDGFWDKERAFTKEIKLSSGNRTLVKIDDLPEGTSEFVFRILLIDENGKITTSLASILKAIPDPTGISQGTAGAITLTNSLSGDDTCLYGIYASEKAGNQFLKDGKLETACYFVKEAVSKDSKLISIKNTKCFENAPNVWFAFENKNWVMSTKIVLEVVSWVDYNASRGWNANTKKELLAEAEKLATVKMVSNKNNYLATFLKVYAAKYKYSEYKQLLAIEKANIMQSIATESLIQSGELQNYLDKIRSTSLELFKKGKSDEAIALIQKEIIEKKYAKDNDYSALGNIYLSNKQFVKAEEQYKKAIDKNSSELAYQLKLAHVYLFSNKVSQAKDIHKLYKDNNISANKSWIAQTKSDFEDFEKRGFPTDNFKKILRILE</sequence>
<dbReference type="SUPFAM" id="SSF48452">
    <property type="entry name" value="TPR-like"/>
    <property type="match status" value="1"/>
</dbReference>
<dbReference type="AlphaFoldDB" id="A0A1H6QUX1"/>
<dbReference type="STRING" id="402734.SAMN05660918_0816"/>
<dbReference type="Proteomes" id="UP000199702">
    <property type="component" value="Unassembled WGS sequence"/>
</dbReference>
<dbReference type="OrthoDB" id="1451408at2"/>
<dbReference type="InterPro" id="IPR011990">
    <property type="entry name" value="TPR-like_helical_dom_sf"/>
</dbReference>
<name>A0A1H6QUX1_9FLAO</name>
<evidence type="ECO:0000313" key="3">
    <source>
        <dbReference type="Proteomes" id="UP000199702"/>
    </source>
</evidence>
<evidence type="ECO:0000256" key="1">
    <source>
        <dbReference type="PROSITE-ProRule" id="PRU00339"/>
    </source>
</evidence>
<protein>
    <submittedName>
        <fullName evidence="2">Uncharacterized protein</fullName>
    </submittedName>
</protein>
<reference evidence="3" key="1">
    <citation type="submission" date="2016-10" db="EMBL/GenBank/DDBJ databases">
        <authorList>
            <person name="Varghese N."/>
            <person name="Submissions S."/>
        </authorList>
    </citation>
    <scope>NUCLEOTIDE SEQUENCE [LARGE SCALE GENOMIC DNA]</scope>
    <source>
        <strain evidence="3">DSM 17934</strain>
    </source>
</reference>
<keyword evidence="3" id="KW-1185">Reference proteome</keyword>
<proteinExistence type="predicted"/>
<feature type="repeat" description="TPR" evidence="1">
    <location>
        <begin position="296"/>
        <end position="329"/>
    </location>
</feature>
<organism evidence="2 3">
    <name type="scientific">Flavobacterium terrigena</name>
    <dbReference type="NCBI Taxonomy" id="402734"/>
    <lineage>
        <taxon>Bacteria</taxon>
        <taxon>Pseudomonadati</taxon>
        <taxon>Bacteroidota</taxon>
        <taxon>Flavobacteriia</taxon>
        <taxon>Flavobacteriales</taxon>
        <taxon>Flavobacteriaceae</taxon>
        <taxon>Flavobacterium</taxon>
    </lineage>
</organism>
<dbReference type="Gene3D" id="1.25.40.10">
    <property type="entry name" value="Tetratricopeptide repeat domain"/>
    <property type="match status" value="1"/>
</dbReference>
<evidence type="ECO:0000313" key="2">
    <source>
        <dbReference type="EMBL" id="SEI47419.1"/>
    </source>
</evidence>
<keyword evidence="1" id="KW-0802">TPR repeat</keyword>